<accession>A0A0D3GVN0</accession>
<dbReference type="CDD" id="cd01658">
    <property type="entry name" value="Ribosomal_L30"/>
    <property type="match status" value="1"/>
</dbReference>
<dbReference type="EnsemblPlants" id="OBART08G00740.1">
    <property type="protein sequence ID" value="OBART08G00740.1"/>
    <property type="gene ID" value="OBART08G00740"/>
</dbReference>
<evidence type="ECO:0000256" key="1">
    <source>
        <dbReference type="ARBA" id="ARBA00007594"/>
    </source>
</evidence>
<dbReference type="HOGENOM" id="CLU_1290729_0_0_1"/>
<dbReference type="PANTHER" id="PTHR15892">
    <property type="entry name" value="MITOCHONDRIAL RIBOSOMAL PROTEIN L30"/>
    <property type="match status" value="1"/>
</dbReference>
<dbReference type="PaxDb" id="65489-OBART08G00740.1"/>
<name>A0A0D3GVN0_9ORYZ</name>
<keyword evidence="7" id="KW-1185">Reference proteome</keyword>
<reference evidence="6" key="1">
    <citation type="journal article" date="2009" name="Rice">
        <title>De Novo Next Generation Sequencing of Plant Genomes.</title>
        <authorList>
            <person name="Rounsley S."/>
            <person name="Marri P.R."/>
            <person name="Yu Y."/>
            <person name="He R."/>
            <person name="Sisneros N."/>
            <person name="Goicoechea J.L."/>
            <person name="Lee S.J."/>
            <person name="Angelova A."/>
            <person name="Kudrna D."/>
            <person name="Luo M."/>
            <person name="Affourtit J."/>
            <person name="Desany B."/>
            <person name="Knight J."/>
            <person name="Niazi F."/>
            <person name="Egholm M."/>
            <person name="Wing R.A."/>
        </authorList>
    </citation>
    <scope>NUCLEOTIDE SEQUENCE [LARGE SCALE GENOMIC DNA]</scope>
    <source>
        <strain evidence="6">cv. IRGC 105608</strain>
    </source>
</reference>
<dbReference type="GO" id="GO:0003735">
    <property type="term" value="F:structural constituent of ribosome"/>
    <property type="evidence" value="ECO:0007669"/>
    <property type="project" value="InterPro"/>
</dbReference>
<dbReference type="eggNOG" id="ENOG502S266">
    <property type="taxonomic scope" value="Eukaryota"/>
</dbReference>
<dbReference type="InterPro" id="IPR036919">
    <property type="entry name" value="Ribo_uL30_ferredoxin-like_sf"/>
</dbReference>
<proteinExistence type="inferred from homology"/>
<dbReference type="GO" id="GO:0006412">
    <property type="term" value="P:translation"/>
    <property type="evidence" value="ECO:0007669"/>
    <property type="project" value="InterPro"/>
</dbReference>
<reference evidence="6" key="2">
    <citation type="submission" date="2015-03" db="UniProtKB">
        <authorList>
            <consortium name="EnsemblPlants"/>
        </authorList>
    </citation>
    <scope>IDENTIFICATION</scope>
</reference>
<evidence type="ECO:0000256" key="2">
    <source>
        <dbReference type="ARBA" id="ARBA00022980"/>
    </source>
</evidence>
<dbReference type="Gene3D" id="3.30.1390.20">
    <property type="entry name" value="Ribosomal protein L30, ferredoxin-like fold domain"/>
    <property type="match status" value="1"/>
</dbReference>
<evidence type="ECO:0000256" key="4">
    <source>
        <dbReference type="ARBA" id="ARBA00035281"/>
    </source>
</evidence>
<dbReference type="SUPFAM" id="SSF55129">
    <property type="entry name" value="Ribosomal protein L30p/L7e"/>
    <property type="match status" value="1"/>
</dbReference>
<evidence type="ECO:0000259" key="5">
    <source>
        <dbReference type="Pfam" id="PF00327"/>
    </source>
</evidence>
<dbReference type="Gramene" id="OBART08G00740.1">
    <property type="protein sequence ID" value="OBART08G00740.1"/>
    <property type="gene ID" value="OBART08G00740"/>
</dbReference>
<dbReference type="InterPro" id="IPR005996">
    <property type="entry name" value="Ribosomal_uL30_bac-type"/>
</dbReference>
<dbReference type="Pfam" id="PF00327">
    <property type="entry name" value="Ribosomal_L30"/>
    <property type="match status" value="1"/>
</dbReference>
<dbReference type="STRING" id="65489.A0A0D3GVN0"/>
<dbReference type="Proteomes" id="UP000026960">
    <property type="component" value="Chromosome 8"/>
</dbReference>
<sequence length="214" mass="24061">MTFLLDKLQHDNEVLSGAGFLLHGSRVPATAAAAARVRESERMSGSAFNAFKSRVAVAWSPKLYITLVRGLPGTRRLHRRTLEAMRLRRCHRTVEHRTTPSLLGMLTQVKRLVVVETQEIRPPRAQATPRRLPPPARRCHAHAHAHAHAHCGPLDSPVGTRSHSSIKTGYYMLETIFALNDDFIEPVLVTHYLPKWSHQACTFEDRNVLAFVVS</sequence>
<evidence type="ECO:0000313" key="7">
    <source>
        <dbReference type="Proteomes" id="UP000026960"/>
    </source>
</evidence>
<keyword evidence="2" id="KW-0689">Ribosomal protein</keyword>
<dbReference type="GO" id="GO:0005739">
    <property type="term" value="C:mitochondrion"/>
    <property type="evidence" value="ECO:0007669"/>
    <property type="project" value="TreeGrafter"/>
</dbReference>
<evidence type="ECO:0000313" key="6">
    <source>
        <dbReference type="EnsemblPlants" id="OBART08G00740.1"/>
    </source>
</evidence>
<dbReference type="InterPro" id="IPR016082">
    <property type="entry name" value="Ribosomal_uL30_ferredoxin-like"/>
</dbReference>
<comment type="similarity">
    <text evidence="1">Belongs to the universal ribosomal protein uL30 family.</text>
</comment>
<dbReference type="GO" id="GO:0015934">
    <property type="term" value="C:large ribosomal subunit"/>
    <property type="evidence" value="ECO:0007669"/>
    <property type="project" value="InterPro"/>
</dbReference>
<feature type="domain" description="Large ribosomal subunit protein uL30-like ferredoxin-like fold" evidence="5">
    <location>
        <begin position="64"/>
        <end position="113"/>
    </location>
</feature>
<keyword evidence="3" id="KW-0687">Ribonucleoprotein</keyword>
<dbReference type="AlphaFoldDB" id="A0A0D3GVN0"/>
<dbReference type="PANTHER" id="PTHR15892:SF2">
    <property type="entry name" value="LARGE RIBOSOMAL SUBUNIT PROTEIN UL30M"/>
    <property type="match status" value="1"/>
</dbReference>
<dbReference type="NCBIfam" id="TIGR01308">
    <property type="entry name" value="rpmD_bact"/>
    <property type="match status" value="1"/>
</dbReference>
<protein>
    <recommendedName>
        <fullName evidence="4">Large ribosomal subunit protein uL30m</fullName>
    </recommendedName>
</protein>
<evidence type="ECO:0000256" key="3">
    <source>
        <dbReference type="ARBA" id="ARBA00023274"/>
    </source>
</evidence>
<organism evidence="6">
    <name type="scientific">Oryza barthii</name>
    <dbReference type="NCBI Taxonomy" id="65489"/>
    <lineage>
        <taxon>Eukaryota</taxon>
        <taxon>Viridiplantae</taxon>
        <taxon>Streptophyta</taxon>
        <taxon>Embryophyta</taxon>
        <taxon>Tracheophyta</taxon>
        <taxon>Spermatophyta</taxon>
        <taxon>Magnoliopsida</taxon>
        <taxon>Liliopsida</taxon>
        <taxon>Poales</taxon>
        <taxon>Poaceae</taxon>
        <taxon>BOP clade</taxon>
        <taxon>Oryzoideae</taxon>
        <taxon>Oryzeae</taxon>
        <taxon>Oryzinae</taxon>
        <taxon>Oryza</taxon>
    </lineage>
</organism>